<comment type="caution">
    <text evidence="1">The sequence shown here is derived from an EMBL/GenBank/DDBJ whole genome shotgun (WGS) entry which is preliminary data.</text>
</comment>
<dbReference type="EMBL" id="BGPR01000134">
    <property type="protein sequence ID" value="GBL97865.1"/>
    <property type="molecule type" value="Genomic_DNA"/>
</dbReference>
<dbReference type="AlphaFoldDB" id="A0A4Y2C282"/>
<evidence type="ECO:0000313" key="2">
    <source>
        <dbReference type="Proteomes" id="UP000499080"/>
    </source>
</evidence>
<gene>
    <name evidence="1" type="ORF">AVEN_126985_1</name>
</gene>
<dbReference type="Proteomes" id="UP000499080">
    <property type="component" value="Unassembled WGS sequence"/>
</dbReference>
<name>A0A4Y2C282_ARAVE</name>
<accession>A0A4Y2C282</accession>
<protein>
    <submittedName>
        <fullName evidence="1">Uncharacterized protein</fullName>
    </submittedName>
</protein>
<sequence>MQRKKLREYSSTVQPTYIRLNPFRKIILADCEETTTREHYEYVGEKTPDKTSKLGLCPEAVNDKHWNLMSLRKHTHRERVVVHIIRDCLEQVDGGFGPWNRHLDWQTRTSRNTSNIMIKRGTQRILEHQSDVHDF</sequence>
<keyword evidence="2" id="KW-1185">Reference proteome</keyword>
<evidence type="ECO:0000313" key="1">
    <source>
        <dbReference type="EMBL" id="GBL97865.1"/>
    </source>
</evidence>
<proteinExistence type="predicted"/>
<organism evidence="1 2">
    <name type="scientific">Araneus ventricosus</name>
    <name type="common">Orbweaver spider</name>
    <name type="synonym">Epeira ventricosa</name>
    <dbReference type="NCBI Taxonomy" id="182803"/>
    <lineage>
        <taxon>Eukaryota</taxon>
        <taxon>Metazoa</taxon>
        <taxon>Ecdysozoa</taxon>
        <taxon>Arthropoda</taxon>
        <taxon>Chelicerata</taxon>
        <taxon>Arachnida</taxon>
        <taxon>Araneae</taxon>
        <taxon>Araneomorphae</taxon>
        <taxon>Entelegynae</taxon>
        <taxon>Araneoidea</taxon>
        <taxon>Araneidae</taxon>
        <taxon>Araneus</taxon>
    </lineage>
</organism>
<reference evidence="1 2" key="1">
    <citation type="journal article" date="2019" name="Sci. Rep.">
        <title>Orb-weaving spider Araneus ventricosus genome elucidates the spidroin gene catalogue.</title>
        <authorList>
            <person name="Kono N."/>
            <person name="Nakamura H."/>
            <person name="Ohtoshi R."/>
            <person name="Moran D.A.P."/>
            <person name="Shinohara A."/>
            <person name="Yoshida Y."/>
            <person name="Fujiwara M."/>
            <person name="Mori M."/>
            <person name="Tomita M."/>
            <person name="Arakawa K."/>
        </authorList>
    </citation>
    <scope>NUCLEOTIDE SEQUENCE [LARGE SCALE GENOMIC DNA]</scope>
</reference>